<comment type="caution">
    <text evidence="7">The sequence shown here is derived from an EMBL/GenBank/DDBJ whole genome shotgun (WGS) entry which is preliminary data.</text>
</comment>
<sequence length="431" mass="47539">MEGVVLKLPPSLRIIKPNPNRTNRTFRTATFASASAPAPLSTDPQLGPGSLGHLTRPDFPILRQAIPANTYEKLIFMQELNGKRIVYLDNAATSQKPASVLNALQEYYETYNSNVHRGIHYLSAKATDEYELARQKVANFINASECREIVFTRNATEAINLVAYSWGLSNLKKGDEVVLTVAEHHSAIVPWQFVAQKTGAVLKFVSLTEDEVPDIGKLREILSSQTKLLVVHHVSNVLASVLPIDQIVSWAHDVGAKVLVDACQSVPHMVVDVKSLDADFLVASSHKLRFEAGTPAIGEAIGLGAAVDYLSGIGMQKIHDYEVELANYLYDRLCSVPNVRVYGPPSSRTVNRAALCSFNVEDVHPTDLATFLDQQHSIAIRSGHHCAQPLHRYLGVNASARASLYFYNTKEDVDEFIRALNDTISFFASFK</sequence>
<dbReference type="Proteomes" id="UP001318860">
    <property type="component" value="Unassembled WGS sequence"/>
</dbReference>
<feature type="domain" description="Aminotransferase class V" evidence="6">
    <location>
        <begin position="289"/>
        <end position="416"/>
    </location>
</feature>
<evidence type="ECO:0000256" key="4">
    <source>
        <dbReference type="ARBA" id="ARBA00022898"/>
    </source>
</evidence>
<gene>
    <name evidence="7" type="ORF">DH2020_043116</name>
</gene>
<evidence type="ECO:0000259" key="6">
    <source>
        <dbReference type="Pfam" id="PF00266"/>
    </source>
</evidence>
<keyword evidence="4" id="KW-0663">Pyridoxal phosphate</keyword>
<dbReference type="Pfam" id="PF00266">
    <property type="entry name" value="Aminotran_5"/>
    <property type="match status" value="2"/>
</dbReference>
<dbReference type="EMBL" id="JABTTQ020002597">
    <property type="protein sequence ID" value="KAK6123120.1"/>
    <property type="molecule type" value="Genomic_DNA"/>
</dbReference>
<feature type="domain" description="Aminotransferase class V" evidence="6">
    <location>
        <begin position="86"/>
        <end position="288"/>
    </location>
</feature>
<name>A0ABR0UMC0_REHGL</name>
<dbReference type="EC" id="2.8.1.7" evidence="2"/>
<reference evidence="7 8" key="1">
    <citation type="journal article" date="2021" name="Comput. Struct. Biotechnol. J.">
        <title>De novo genome assembly of the potent medicinal plant Rehmannia glutinosa using nanopore technology.</title>
        <authorList>
            <person name="Ma L."/>
            <person name="Dong C."/>
            <person name="Song C."/>
            <person name="Wang X."/>
            <person name="Zheng X."/>
            <person name="Niu Y."/>
            <person name="Chen S."/>
            <person name="Feng W."/>
        </authorList>
    </citation>
    <scope>NUCLEOTIDE SEQUENCE [LARGE SCALE GENOMIC DNA]</scope>
    <source>
        <strain evidence="7">DH-2019</strain>
    </source>
</reference>
<comment type="catalytic activity">
    <reaction evidence="5">
        <text>(sulfur carrier)-H + L-cysteine = (sulfur carrier)-SH + L-alanine</text>
        <dbReference type="Rhea" id="RHEA:43892"/>
        <dbReference type="Rhea" id="RHEA-COMP:14737"/>
        <dbReference type="Rhea" id="RHEA-COMP:14739"/>
        <dbReference type="ChEBI" id="CHEBI:29917"/>
        <dbReference type="ChEBI" id="CHEBI:35235"/>
        <dbReference type="ChEBI" id="CHEBI:57972"/>
        <dbReference type="ChEBI" id="CHEBI:64428"/>
        <dbReference type="EC" id="2.8.1.7"/>
    </reaction>
</comment>
<keyword evidence="3" id="KW-0808">Transferase</keyword>
<keyword evidence="8" id="KW-1185">Reference proteome</keyword>
<evidence type="ECO:0000256" key="2">
    <source>
        <dbReference type="ARBA" id="ARBA00012239"/>
    </source>
</evidence>
<organism evidence="7 8">
    <name type="scientific">Rehmannia glutinosa</name>
    <name type="common">Chinese foxglove</name>
    <dbReference type="NCBI Taxonomy" id="99300"/>
    <lineage>
        <taxon>Eukaryota</taxon>
        <taxon>Viridiplantae</taxon>
        <taxon>Streptophyta</taxon>
        <taxon>Embryophyta</taxon>
        <taxon>Tracheophyta</taxon>
        <taxon>Spermatophyta</taxon>
        <taxon>Magnoliopsida</taxon>
        <taxon>eudicotyledons</taxon>
        <taxon>Gunneridae</taxon>
        <taxon>Pentapetalae</taxon>
        <taxon>asterids</taxon>
        <taxon>lamiids</taxon>
        <taxon>Lamiales</taxon>
        <taxon>Orobanchaceae</taxon>
        <taxon>Rehmannieae</taxon>
        <taxon>Rehmannia</taxon>
    </lineage>
</organism>
<evidence type="ECO:0000256" key="1">
    <source>
        <dbReference type="ARBA" id="ARBA00001933"/>
    </source>
</evidence>
<dbReference type="InterPro" id="IPR000192">
    <property type="entry name" value="Aminotrans_V_dom"/>
</dbReference>
<dbReference type="InterPro" id="IPR015424">
    <property type="entry name" value="PyrdxlP-dep_Trfase"/>
</dbReference>
<dbReference type="InterPro" id="IPR010970">
    <property type="entry name" value="Cys_dSase_SufS"/>
</dbReference>
<accession>A0ABR0UMC0</accession>
<dbReference type="Gene3D" id="3.90.1150.10">
    <property type="entry name" value="Aspartate Aminotransferase, domain 1"/>
    <property type="match status" value="2"/>
</dbReference>
<dbReference type="InterPro" id="IPR015421">
    <property type="entry name" value="PyrdxlP-dep_Trfase_major"/>
</dbReference>
<evidence type="ECO:0000256" key="3">
    <source>
        <dbReference type="ARBA" id="ARBA00022679"/>
    </source>
</evidence>
<dbReference type="InterPro" id="IPR015422">
    <property type="entry name" value="PyrdxlP-dep_Trfase_small"/>
</dbReference>
<protein>
    <recommendedName>
        <fullName evidence="2">cysteine desulfurase</fullName>
        <ecNumber evidence="2">2.8.1.7</ecNumber>
    </recommendedName>
</protein>
<dbReference type="CDD" id="cd06453">
    <property type="entry name" value="SufS_like"/>
    <property type="match status" value="1"/>
</dbReference>
<comment type="cofactor">
    <cofactor evidence="1">
        <name>pyridoxal 5'-phosphate</name>
        <dbReference type="ChEBI" id="CHEBI:597326"/>
    </cofactor>
</comment>
<dbReference type="SUPFAM" id="SSF53383">
    <property type="entry name" value="PLP-dependent transferases"/>
    <property type="match status" value="1"/>
</dbReference>
<dbReference type="PANTHER" id="PTHR43586">
    <property type="entry name" value="CYSTEINE DESULFURASE"/>
    <property type="match status" value="1"/>
</dbReference>
<evidence type="ECO:0000313" key="7">
    <source>
        <dbReference type="EMBL" id="KAK6123120.1"/>
    </source>
</evidence>
<dbReference type="Gene3D" id="3.40.640.10">
    <property type="entry name" value="Type I PLP-dependent aspartate aminotransferase-like (Major domain)"/>
    <property type="match status" value="2"/>
</dbReference>
<proteinExistence type="predicted"/>
<dbReference type="PANTHER" id="PTHR43586:SF8">
    <property type="entry name" value="CYSTEINE DESULFURASE 1, CHLOROPLASTIC"/>
    <property type="match status" value="1"/>
</dbReference>
<evidence type="ECO:0000313" key="8">
    <source>
        <dbReference type="Proteomes" id="UP001318860"/>
    </source>
</evidence>
<evidence type="ECO:0000256" key="5">
    <source>
        <dbReference type="ARBA" id="ARBA00050776"/>
    </source>
</evidence>